<evidence type="ECO:0000313" key="2">
    <source>
        <dbReference type="EMBL" id="MEO3941810.1"/>
    </source>
</evidence>
<reference evidence="2 3" key="1">
    <citation type="journal article" date="2024" name="Appl. Microbiol. Biotechnol.">
        <title>Biosynthetic gene clusters with biotechnological applications in novel Antarctic isolates from Actinomycetota.</title>
        <authorList>
            <person name="Bruna P."/>
            <person name="Nunez-Montero K."/>
            <person name="Contreras M.J."/>
            <person name="Leal K."/>
            <person name="Garcia M."/>
            <person name="Abanto M."/>
            <person name="Barrientos L."/>
        </authorList>
    </citation>
    <scope>NUCLEOTIDE SEQUENCE [LARGE SCALE GENOMIC DNA]</scope>
    <source>
        <strain evidence="2 3">Se16.17</strain>
    </source>
</reference>
<sequence>MTKRIGAQLPPGMDLWRTSELHEAGIHDRRIAALVRSGELVRLRRGCYIRGSTWTPQKPWIRSLQLVAAHAHGTLTTSAGGSVYSHTSAARLHGLFLWDVDDKVHITTETTASSTSHGGDVVAHTRLRKLTGAVAFIQGMPCTPLEQTVVDCCRLLNYKQALVLMDHALRKGADAEKMQQMCASMAGRSGVRTLRRALENADARSESPGETLSRELLQRLRIELPELQVEVSSVVGRHRLDFAWRDKKVALEFDGKVKYFEYAPTDEVIYKERQREKALMAQGWKFIRVQWKHLFQEQEFKATVLGVLRTTSQAVP</sequence>
<dbReference type="InterPro" id="IPR025159">
    <property type="entry name" value="AbiEi_N"/>
</dbReference>
<dbReference type="Gene3D" id="3.40.960.10">
    <property type="entry name" value="VSR Endonuclease"/>
    <property type="match status" value="1"/>
</dbReference>
<evidence type="ECO:0000259" key="1">
    <source>
        <dbReference type="Pfam" id="PF13338"/>
    </source>
</evidence>
<organism evidence="2 3">
    <name type="scientific">Paenarthrobacter nicotinovorans</name>
    <name type="common">Arthrobacter nicotinovorans</name>
    <dbReference type="NCBI Taxonomy" id="29320"/>
    <lineage>
        <taxon>Bacteria</taxon>
        <taxon>Bacillati</taxon>
        <taxon>Actinomycetota</taxon>
        <taxon>Actinomycetes</taxon>
        <taxon>Micrococcales</taxon>
        <taxon>Micrococcaceae</taxon>
        <taxon>Paenarthrobacter</taxon>
    </lineage>
</organism>
<comment type="caution">
    <text evidence="2">The sequence shown here is derived from an EMBL/GenBank/DDBJ whole genome shotgun (WGS) entry which is preliminary data.</text>
</comment>
<gene>
    <name evidence="2" type="ORF">V3C41_12085</name>
</gene>
<dbReference type="Proteomes" id="UP001448614">
    <property type="component" value="Unassembled WGS sequence"/>
</dbReference>
<name>A0ABV0GTD8_PAENI</name>
<evidence type="ECO:0000313" key="3">
    <source>
        <dbReference type="Proteomes" id="UP001448614"/>
    </source>
</evidence>
<accession>A0ABV0GTD8</accession>
<keyword evidence="3" id="KW-1185">Reference proteome</keyword>
<proteinExistence type="predicted"/>
<dbReference type="RefSeq" id="WP_347782667.1">
    <property type="nucleotide sequence ID" value="NZ_JBBMFV010000004.1"/>
</dbReference>
<dbReference type="EMBL" id="JBBMFV010000004">
    <property type="protein sequence ID" value="MEO3941810.1"/>
    <property type="molecule type" value="Genomic_DNA"/>
</dbReference>
<dbReference type="Pfam" id="PF13338">
    <property type="entry name" value="AbiEi_4"/>
    <property type="match status" value="1"/>
</dbReference>
<feature type="domain" description="AbiEi antitoxin N-terminal" evidence="1">
    <location>
        <begin position="17"/>
        <end position="48"/>
    </location>
</feature>
<protein>
    <submittedName>
        <fullName evidence="2">Type IV toxin-antitoxin system AbiEi family antitoxin domain-containing protein</fullName>
    </submittedName>
</protein>